<comment type="caution">
    <text evidence="1">The sequence shown here is derived from an EMBL/GenBank/DDBJ whole genome shotgun (WGS) entry which is preliminary data.</text>
</comment>
<proteinExistence type="predicted"/>
<gene>
    <name evidence="1" type="ORF">FJD38_19855</name>
</gene>
<keyword evidence="2" id="KW-1185">Reference proteome</keyword>
<evidence type="ECO:0000313" key="1">
    <source>
        <dbReference type="EMBL" id="TWR86820.1"/>
    </source>
</evidence>
<dbReference type="Proteomes" id="UP000318428">
    <property type="component" value="Unassembled WGS sequence"/>
</dbReference>
<name>A0ABY3GDK4_9PSED</name>
<protein>
    <submittedName>
        <fullName evidence="1">Uncharacterized protein</fullName>
    </submittedName>
</protein>
<accession>A0ABY3GDK4</accession>
<sequence>MPVKATQCAGQIRCKRLVKSNANWWSSPCNYALKPGAWVFPATEQADRILDNPEHPPEYQDFII</sequence>
<dbReference type="EMBL" id="VFIO01000010">
    <property type="protein sequence ID" value="TWR86820.1"/>
    <property type="molecule type" value="Genomic_DNA"/>
</dbReference>
<organism evidence="1 2">
    <name type="scientific">Pseudomonas saxonica</name>
    <dbReference type="NCBI Taxonomy" id="2600598"/>
    <lineage>
        <taxon>Bacteria</taxon>
        <taxon>Pseudomonadati</taxon>
        <taxon>Pseudomonadota</taxon>
        <taxon>Gammaproteobacteria</taxon>
        <taxon>Pseudomonadales</taxon>
        <taxon>Pseudomonadaceae</taxon>
        <taxon>Pseudomonas</taxon>
    </lineage>
</organism>
<reference evidence="1 2" key="1">
    <citation type="submission" date="2019-06" db="EMBL/GenBank/DDBJ databases">
        <title>Pseudomonas bimorpha sp. nov. isolated from bovine raw milk and skim milk concentrate.</title>
        <authorList>
            <person name="Hofmann K."/>
            <person name="Huptas C."/>
            <person name="Doll E."/>
            <person name="Scherer S."/>
            <person name="Wenning M."/>
        </authorList>
    </citation>
    <scope>NUCLEOTIDE SEQUENCE [LARGE SCALE GENOMIC DNA]</scope>
    <source>
        <strain evidence="1 2">DSM 108989</strain>
    </source>
</reference>
<evidence type="ECO:0000313" key="2">
    <source>
        <dbReference type="Proteomes" id="UP000318428"/>
    </source>
</evidence>